<dbReference type="InterPro" id="IPR053191">
    <property type="entry name" value="DcsG_Biosynth_Enzyme"/>
</dbReference>
<name>A0A7X6R185_9NOCA</name>
<sequence length="334" mass="37789">MMNTTARHRTQVVYLRTGSPHQEYSGVAETLAERGVKARLVHLDDLDDMDWSGVGLVNVRMCRGYHTTPGFLARLERLHTLLQELPQGPVPLVNHLPLLRDAIDKGRYLRALADKEGITLIPTRWLPSGTDLRIEDLMEDTGWDDLVIKPTVSAGSWRTIRVSRTGPSTSDSHFVLRSARNCTPPYEARVRELLATRNLFAQRFLPSVLDQGELSMIFLGGRFNHAVRKTVGHDGGWWAHERHGGINHPVQPTEEEHAWGHRVYQAIERCYGRLLFGRIDGIRDESGTLRLLECELAIPRLLLPEGRAFDAYADVIIRALRDPANENNQSPIPR</sequence>
<dbReference type="SUPFAM" id="SSF56059">
    <property type="entry name" value="Glutathione synthetase ATP-binding domain-like"/>
    <property type="match status" value="1"/>
</dbReference>
<evidence type="ECO:0000313" key="1">
    <source>
        <dbReference type="EMBL" id="NKY24956.1"/>
    </source>
</evidence>
<dbReference type="RefSeq" id="WP_062967521.1">
    <property type="nucleotide sequence ID" value="NZ_JAAXOS010000001.1"/>
</dbReference>
<dbReference type="PANTHER" id="PTHR39217">
    <property type="match status" value="1"/>
</dbReference>
<proteinExistence type="predicted"/>
<dbReference type="EMBL" id="JAAXOS010000001">
    <property type="protein sequence ID" value="NKY24956.1"/>
    <property type="molecule type" value="Genomic_DNA"/>
</dbReference>
<accession>A0A7X6R185</accession>
<organism evidence="1 2">
    <name type="scientific">Nocardia gamkensis</name>
    <dbReference type="NCBI Taxonomy" id="352869"/>
    <lineage>
        <taxon>Bacteria</taxon>
        <taxon>Bacillati</taxon>
        <taxon>Actinomycetota</taxon>
        <taxon>Actinomycetes</taxon>
        <taxon>Mycobacteriales</taxon>
        <taxon>Nocardiaceae</taxon>
        <taxon>Nocardia</taxon>
    </lineage>
</organism>
<dbReference type="Proteomes" id="UP000540698">
    <property type="component" value="Unassembled WGS sequence"/>
</dbReference>
<dbReference type="AlphaFoldDB" id="A0A7X6R185"/>
<protein>
    <recommendedName>
        <fullName evidence="3">ATP-grasp domain-containing protein</fullName>
    </recommendedName>
</protein>
<keyword evidence="2" id="KW-1185">Reference proteome</keyword>
<comment type="caution">
    <text evidence="1">The sequence shown here is derived from an EMBL/GenBank/DDBJ whole genome shotgun (WGS) entry which is preliminary data.</text>
</comment>
<evidence type="ECO:0000313" key="2">
    <source>
        <dbReference type="Proteomes" id="UP000540698"/>
    </source>
</evidence>
<reference evidence="1 2" key="1">
    <citation type="submission" date="2020-04" db="EMBL/GenBank/DDBJ databases">
        <title>MicrobeNet Type strains.</title>
        <authorList>
            <person name="Nicholson A.C."/>
        </authorList>
    </citation>
    <scope>NUCLEOTIDE SEQUENCE [LARGE SCALE GENOMIC DNA]</scope>
    <source>
        <strain evidence="1 2">DSM 44956</strain>
    </source>
</reference>
<evidence type="ECO:0008006" key="3">
    <source>
        <dbReference type="Google" id="ProtNLM"/>
    </source>
</evidence>
<gene>
    <name evidence="1" type="ORF">HGB38_01705</name>
</gene>
<dbReference type="PANTHER" id="PTHR39217:SF1">
    <property type="entry name" value="GLUTATHIONE SYNTHETASE"/>
    <property type="match status" value="1"/>
</dbReference>